<dbReference type="Proteomes" id="UP001280121">
    <property type="component" value="Unassembled WGS sequence"/>
</dbReference>
<accession>A0AAD9X7F0</accession>
<proteinExistence type="predicted"/>
<evidence type="ECO:0000256" key="1">
    <source>
        <dbReference type="SAM" id="MobiDB-lite"/>
    </source>
</evidence>
<name>A0AAD9X7F0_9ROSI</name>
<comment type="caution">
    <text evidence="2">The sequence shown here is derived from an EMBL/GenBank/DDBJ whole genome shotgun (WGS) entry which is preliminary data.</text>
</comment>
<evidence type="ECO:0000313" key="2">
    <source>
        <dbReference type="EMBL" id="KAK2654008.1"/>
    </source>
</evidence>
<protein>
    <submittedName>
        <fullName evidence="2">Uncharacterized protein</fullName>
    </submittedName>
</protein>
<dbReference type="EMBL" id="JANJYI010000004">
    <property type="protein sequence ID" value="KAK2654008.1"/>
    <property type="molecule type" value="Genomic_DNA"/>
</dbReference>
<organism evidence="2 3">
    <name type="scientific">Dipteronia dyeriana</name>
    <dbReference type="NCBI Taxonomy" id="168575"/>
    <lineage>
        <taxon>Eukaryota</taxon>
        <taxon>Viridiplantae</taxon>
        <taxon>Streptophyta</taxon>
        <taxon>Embryophyta</taxon>
        <taxon>Tracheophyta</taxon>
        <taxon>Spermatophyta</taxon>
        <taxon>Magnoliopsida</taxon>
        <taxon>eudicotyledons</taxon>
        <taxon>Gunneridae</taxon>
        <taxon>Pentapetalae</taxon>
        <taxon>rosids</taxon>
        <taxon>malvids</taxon>
        <taxon>Sapindales</taxon>
        <taxon>Sapindaceae</taxon>
        <taxon>Hippocastanoideae</taxon>
        <taxon>Acereae</taxon>
        <taxon>Dipteronia</taxon>
    </lineage>
</organism>
<feature type="region of interest" description="Disordered" evidence="1">
    <location>
        <begin position="72"/>
        <end position="101"/>
    </location>
</feature>
<keyword evidence="3" id="KW-1185">Reference proteome</keyword>
<sequence>MLDMFETLVPHFKPKKQGYLPKAKAIAVQLVQEPDFYEVAGQDHHTACGTIHTASIAGLGKIGTGLKLHNAEDHSSEVCPPTGTNSSESNVEQYMLPNRST</sequence>
<reference evidence="2" key="1">
    <citation type="journal article" date="2023" name="Plant J.">
        <title>Genome sequences and population genomics provide insights into the demographic history, inbreeding, and mutation load of two 'living fossil' tree species of Dipteronia.</title>
        <authorList>
            <person name="Feng Y."/>
            <person name="Comes H.P."/>
            <person name="Chen J."/>
            <person name="Zhu S."/>
            <person name="Lu R."/>
            <person name="Zhang X."/>
            <person name="Li P."/>
            <person name="Qiu J."/>
            <person name="Olsen K.M."/>
            <person name="Qiu Y."/>
        </authorList>
    </citation>
    <scope>NUCLEOTIDE SEQUENCE</scope>
    <source>
        <strain evidence="2">KIB01</strain>
    </source>
</reference>
<gene>
    <name evidence="2" type="ORF">Ddye_013864</name>
</gene>
<dbReference type="AlphaFoldDB" id="A0AAD9X7F0"/>
<feature type="compositionally biased region" description="Polar residues" evidence="1">
    <location>
        <begin position="82"/>
        <end position="101"/>
    </location>
</feature>
<evidence type="ECO:0000313" key="3">
    <source>
        <dbReference type="Proteomes" id="UP001280121"/>
    </source>
</evidence>